<gene>
    <name evidence="1" type="ORF">APZ42_025402</name>
</gene>
<comment type="caution">
    <text evidence="1">The sequence shown here is derived from an EMBL/GenBank/DDBJ whole genome shotgun (WGS) entry which is preliminary data.</text>
</comment>
<name>A0A164T4A9_9CRUS</name>
<organism evidence="1 2">
    <name type="scientific">Daphnia magna</name>
    <dbReference type="NCBI Taxonomy" id="35525"/>
    <lineage>
        <taxon>Eukaryota</taxon>
        <taxon>Metazoa</taxon>
        <taxon>Ecdysozoa</taxon>
        <taxon>Arthropoda</taxon>
        <taxon>Crustacea</taxon>
        <taxon>Branchiopoda</taxon>
        <taxon>Diplostraca</taxon>
        <taxon>Cladocera</taxon>
        <taxon>Anomopoda</taxon>
        <taxon>Daphniidae</taxon>
        <taxon>Daphnia</taxon>
    </lineage>
</organism>
<evidence type="ECO:0000313" key="2">
    <source>
        <dbReference type="Proteomes" id="UP000076858"/>
    </source>
</evidence>
<evidence type="ECO:0000313" key="1">
    <source>
        <dbReference type="EMBL" id="KZS10186.1"/>
    </source>
</evidence>
<sequence length="49" mass="5719">MVNVSDVRACVWYARIRSRIVVSVRGRALKILSRSRALARMSGWWNTNR</sequence>
<accession>A0A164T4A9</accession>
<keyword evidence="2" id="KW-1185">Reference proteome</keyword>
<dbReference type="AlphaFoldDB" id="A0A164T4A9"/>
<dbReference type="Proteomes" id="UP000076858">
    <property type="component" value="Unassembled WGS sequence"/>
</dbReference>
<proteinExistence type="predicted"/>
<protein>
    <submittedName>
        <fullName evidence="1">Uncharacterized protein</fullName>
    </submittedName>
</protein>
<reference evidence="1 2" key="1">
    <citation type="submission" date="2016-03" db="EMBL/GenBank/DDBJ databases">
        <title>EvidentialGene: Evidence-directed Construction of Genes on Genomes.</title>
        <authorList>
            <person name="Gilbert D.G."/>
            <person name="Choi J.-H."/>
            <person name="Mockaitis K."/>
            <person name="Colbourne J."/>
            <person name="Pfrender M."/>
        </authorList>
    </citation>
    <scope>NUCLEOTIDE SEQUENCE [LARGE SCALE GENOMIC DNA]</scope>
    <source>
        <strain evidence="1 2">Xinb3</strain>
        <tissue evidence="1">Complete organism</tissue>
    </source>
</reference>
<dbReference type="EMBL" id="LRGB01001872">
    <property type="protein sequence ID" value="KZS10186.1"/>
    <property type="molecule type" value="Genomic_DNA"/>
</dbReference>